<dbReference type="KEGG" id="upv:EJN92_13595"/>
<dbReference type="RefSeq" id="WP_126128327.1">
    <property type="nucleotide sequence ID" value="NZ_CP034464.1"/>
</dbReference>
<gene>
    <name evidence="1" type="ORF">EJN92_13595</name>
</gene>
<protein>
    <submittedName>
        <fullName evidence="1">Uncharacterized protein</fullName>
    </submittedName>
</protein>
<evidence type="ECO:0000313" key="2">
    <source>
        <dbReference type="Proteomes" id="UP000275663"/>
    </source>
</evidence>
<reference evidence="1 2" key="1">
    <citation type="journal article" date="2011" name="Int. J. Syst. Evol. Microbiol.">
        <title>Description of Undibacterium oligocarboniphilum sp. nov., isolated from purified water, and Undibacterium pigrum strain CCUG 49012 as the type strain of Undibacterium parvum sp. nov., and emended descriptions of the genus Undibacterium and the species Undibacterium pigrum.</title>
        <authorList>
            <person name="Eder W."/>
            <person name="Wanner G."/>
            <person name="Ludwig W."/>
            <person name="Busse H.J."/>
            <person name="Ziemke-Kageler F."/>
            <person name="Lang E."/>
        </authorList>
    </citation>
    <scope>NUCLEOTIDE SEQUENCE [LARGE SCALE GENOMIC DNA]</scope>
    <source>
        <strain evidence="1 2">DSM 23061</strain>
    </source>
</reference>
<accession>A0A3Q9BSE5</accession>
<dbReference type="AlphaFoldDB" id="A0A3Q9BSE5"/>
<name>A0A3Q9BSE5_9BURK</name>
<dbReference type="OrthoDB" id="8774989at2"/>
<sequence>MKLIEREQLLSSTEIFADPSLNMRFYTAIELLAQIVMVMPRTANIASLVQATGKTPRLIRSILATLSKDGLVARDAKEKDAWHCRGCNGIITLADIYRCFCLAEERALAKAVAAAAEQAAALASAAGAEFESSPQLAAKIRSASQNSVDLLMMQVKMTVNRAVLQQLEQFDLSRLRGLASVTSFRSHNARPRAYMPESF</sequence>
<proteinExistence type="predicted"/>
<dbReference type="Proteomes" id="UP000275663">
    <property type="component" value="Chromosome"/>
</dbReference>
<evidence type="ECO:0000313" key="1">
    <source>
        <dbReference type="EMBL" id="AZP12951.1"/>
    </source>
</evidence>
<organism evidence="1 2">
    <name type="scientific">Undibacterium parvum</name>
    <dbReference type="NCBI Taxonomy" id="401471"/>
    <lineage>
        <taxon>Bacteria</taxon>
        <taxon>Pseudomonadati</taxon>
        <taxon>Pseudomonadota</taxon>
        <taxon>Betaproteobacteria</taxon>
        <taxon>Burkholderiales</taxon>
        <taxon>Oxalobacteraceae</taxon>
        <taxon>Undibacterium</taxon>
    </lineage>
</organism>
<dbReference type="EMBL" id="CP034464">
    <property type="protein sequence ID" value="AZP12951.1"/>
    <property type="molecule type" value="Genomic_DNA"/>
</dbReference>
<keyword evidence="2" id="KW-1185">Reference proteome</keyword>